<keyword evidence="3" id="KW-1185">Reference proteome</keyword>
<reference evidence="3" key="1">
    <citation type="journal article" date="2017" name="Nat. Commun.">
        <title>The North American bullfrog draft genome provides insight into hormonal regulation of long noncoding RNA.</title>
        <authorList>
            <person name="Hammond S.A."/>
            <person name="Warren R.L."/>
            <person name="Vandervalk B.P."/>
            <person name="Kucuk E."/>
            <person name="Khan H."/>
            <person name="Gibb E.A."/>
            <person name="Pandoh P."/>
            <person name="Kirk H."/>
            <person name="Zhao Y."/>
            <person name="Jones M."/>
            <person name="Mungall A.J."/>
            <person name="Coope R."/>
            <person name="Pleasance S."/>
            <person name="Moore R.A."/>
            <person name="Holt R.A."/>
            <person name="Round J.M."/>
            <person name="Ohora S."/>
            <person name="Walle B.V."/>
            <person name="Veldhoen N."/>
            <person name="Helbing C.C."/>
            <person name="Birol I."/>
        </authorList>
    </citation>
    <scope>NUCLEOTIDE SEQUENCE [LARGE SCALE GENOMIC DNA]</scope>
</reference>
<evidence type="ECO:0000313" key="2">
    <source>
        <dbReference type="EMBL" id="PIO25815.1"/>
    </source>
</evidence>
<evidence type="ECO:0000256" key="1">
    <source>
        <dbReference type="SAM" id="MobiDB-lite"/>
    </source>
</evidence>
<organism evidence="2 3">
    <name type="scientific">Aquarana catesbeiana</name>
    <name type="common">American bullfrog</name>
    <name type="synonym">Rana catesbeiana</name>
    <dbReference type="NCBI Taxonomy" id="8400"/>
    <lineage>
        <taxon>Eukaryota</taxon>
        <taxon>Metazoa</taxon>
        <taxon>Chordata</taxon>
        <taxon>Craniata</taxon>
        <taxon>Vertebrata</taxon>
        <taxon>Euteleostomi</taxon>
        <taxon>Amphibia</taxon>
        <taxon>Batrachia</taxon>
        <taxon>Anura</taxon>
        <taxon>Neobatrachia</taxon>
        <taxon>Ranoidea</taxon>
        <taxon>Ranidae</taxon>
        <taxon>Aquarana</taxon>
    </lineage>
</organism>
<protein>
    <submittedName>
        <fullName evidence="2">Uncharacterized protein</fullName>
    </submittedName>
</protein>
<dbReference type="Proteomes" id="UP000228934">
    <property type="component" value="Unassembled WGS sequence"/>
</dbReference>
<accession>A0A2G9RDI0</accession>
<dbReference type="AlphaFoldDB" id="A0A2G9RDI0"/>
<feature type="region of interest" description="Disordered" evidence="1">
    <location>
        <begin position="48"/>
        <end position="72"/>
    </location>
</feature>
<evidence type="ECO:0000313" key="3">
    <source>
        <dbReference type="Proteomes" id="UP000228934"/>
    </source>
</evidence>
<gene>
    <name evidence="2" type="ORF">AB205_0205570</name>
</gene>
<proteinExistence type="predicted"/>
<name>A0A2G9RDI0_AQUCT</name>
<dbReference type="EMBL" id="KV948523">
    <property type="protein sequence ID" value="PIO25815.1"/>
    <property type="molecule type" value="Genomic_DNA"/>
</dbReference>
<sequence length="72" mass="7858">MYKAYCHFAISLSAVSGYRVGCSRHHHRLLFLLPRGQELEDHGILQKHGAPASFSHPRRREDAAECGGGGGG</sequence>